<organism evidence="9 10">
    <name type="scientific">Halanaerobium saccharolyticum</name>
    <dbReference type="NCBI Taxonomy" id="43595"/>
    <lineage>
        <taxon>Bacteria</taxon>
        <taxon>Bacillati</taxon>
        <taxon>Bacillota</taxon>
        <taxon>Clostridia</taxon>
        <taxon>Halanaerobiales</taxon>
        <taxon>Halanaerobiaceae</taxon>
        <taxon>Halanaerobium</taxon>
    </lineage>
</organism>
<dbReference type="AlphaFoldDB" id="A0A2T5RIU5"/>
<evidence type="ECO:0000313" key="10">
    <source>
        <dbReference type="Proteomes" id="UP000244089"/>
    </source>
</evidence>
<sequence>MTDLISIVVPVYNGEDSLEELYQAVKKVAVTNNFEFELIMVDDCSSDQSYQKIVELSHQDSRIKGIRLERNFGQQNAIFCAFNYAAGDYIITMDDDLQHQPSDIVLLLQKIKEGYDVVYAIPEVRAHSFYRRIGSRLTNWLFNLITPKKDGLRVSSFRIITREMLAKITASKKSFIYLSAIILKEEPAIANIYTKQQQRKYGQSNYSFLKLLKLFLKLFIYYGEFPFLKYLRSKKEQYLIAEKTFREKEESKCGY</sequence>
<dbReference type="InterPro" id="IPR001173">
    <property type="entry name" value="Glyco_trans_2-like"/>
</dbReference>
<accession>A0A2T5RIU5</accession>
<dbReference type="GO" id="GO:0009103">
    <property type="term" value="P:lipopolysaccharide biosynthetic process"/>
    <property type="evidence" value="ECO:0007669"/>
    <property type="project" value="UniProtKB-KW"/>
</dbReference>
<evidence type="ECO:0000256" key="5">
    <source>
        <dbReference type="ARBA" id="ARBA00022985"/>
    </source>
</evidence>
<keyword evidence="5" id="KW-0448">Lipopolysaccharide biosynthesis</keyword>
<evidence type="ECO:0000259" key="8">
    <source>
        <dbReference type="Pfam" id="PF00535"/>
    </source>
</evidence>
<evidence type="ECO:0000256" key="7">
    <source>
        <dbReference type="ARBA" id="ARBA00023136"/>
    </source>
</evidence>
<dbReference type="Pfam" id="PF00535">
    <property type="entry name" value="Glycos_transf_2"/>
    <property type="match status" value="1"/>
</dbReference>
<reference evidence="9 10" key="1">
    <citation type="submission" date="2018-04" db="EMBL/GenBank/DDBJ databases">
        <title>Subsurface microbial communities from deep shales in Ohio and West Virginia, USA.</title>
        <authorList>
            <person name="Wrighton K."/>
        </authorList>
    </citation>
    <scope>NUCLEOTIDE SEQUENCE [LARGE SCALE GENOMIC DNA]</scope>
    <source>
        <strain evidence="9 10">WC1</strain>
    </source>
</reference>
<keyword evidence="2" id="KW-0328">Glycosyltransferase</keyword>
<keyword evidence="4" id="KW-0812">Transmembrane</keyword>
<dbReference type="InterPro" id="IPR050256">
    <property type="entry name" value="Glycosyltransferase_2"/>
</dbReference>
<dbReference type="RefSeq" id="WP_108140648.1">
    <property type="nucleotide sequence ID" value="NZ_QAXS01000018.1"/>
</dbReference>
<evidence type="ECO:0000256" key="3">
    <source>
        <dbReference type="ARBA" id="ARBA00022679"/>
    </source>
</evidence>
<dbReference type="GO" id="GO:0005886">
    <property type="term" value="C:plasma membrane"/>
    <property type="evidence" value="ECO:0007669"/>
    <property type="project" value="TreeGrafter"/>
</dbReference>
<dbReference type="PANTHER" id="PTHR48090">
    <property type="entry name" value="UNDECAPRENYL-PHOSPHATE 4-DEOXY-4-FORMAMIDO-L-ARABINOSE TRANSFERASE-RELATED"/>
    <property type="match status" value="1"/>
</dbReference>
<feature type="domain" description="Glycosyltransferase 2-like" evidence="8">
    <location>
        <begin position="6"/>
        <end position="165"/>
    </location>
</feature>
<gene>
    <name evidence="9" type="ORF">C8C76_11855</name>
</gene>
<dbReference type="PANTHER" id="PTHR48090:SF3">
    <property type="entry name" value="UNDECAPRENYL-PHOSPHATE 4-DEOXY-4-FORMAMIDO-L-ARABINOSE TRANSFERASE"/>
    <property type="match status" value="1"/>
</dbReference>
<evidence type="ECO:0000313" key="9">
    <source>
        <dbReference type="EMBL" id="PTV98264.1"/>
    </source>
</evidence>
<name>A0A2T5RIU5_9FIRM</name>
<dbReference type="InterPro" id="IPR029044">
    <property type="entry name" value="Nucleotide-diphossugar_trans"/>
</dbReference>
<dbReference type="GO" id="GO:0099621">
    <property type="term" value="F:undecaprenyl-phosphate 4-deoxy-4-formamido-L-arabinose transferase activity"/>
    <property type="evidence" value="ECO:0007669"/>
    <property type="project" value="TreeGrafter"/>
</dbReference>
<dbReference type="Gene3D" id="3.90.550.10">
    <property type="entry name" value="Spore Coat Polysaccharide Biosynthesis Protein SpsA, Chain A"/>
    <property type="match status" value="1"/>
</dbReference>
<evidence type="ECO:0000256" key="4">
    <source>
        <dbReference type="ARBA" id="ARBA00022692"/>
    </source>
</evidence>
<evidence type="ECO:0000256" key="6">
    <source>
        <dbReference type="ARBA" id="ARBA00022989"/>
    </source>
</evidence>
<dbReference type="EMBL" id="QAXS01000018">
    <property type="protein sequence ID" value="PTV98264.1"/>
    <property type="molecule type" value="Genomic_DNA"/>
</dbReference>
<protein>
    <submittedName>
        <fullName evidence="9">Undecaprenyl-phosphate 4-deoxy-4-formamido-L-arabinose transferase</fullName>
    </submittedName>
</protein>
<dbReference type="CDD" id="cd04187">
    <property type="entry name" value="DPM1_like_bac"/>
    <property type="match status" value="1"/>
</dbReference>
<dbReference type="OrthoDB" id="9807778at2"/>
<evidence type="ECO:0000256" key="2">
    <source>
        <dbReference type="ARBA" id="ARBA00022676"/>
    </source>
</evidence>
<keyword evidence="1" id="KW-1003">Cell membrane</keyword>
<comment type="caution">
    <text evidence="9">The sequence shown here is derived from an EMBL/GenBank/DDBJ whole genome shotgun (WGS) entry which is preliminary data.</text>
</comment>
<keyword evidence="7" id="KW-0472">Membrane</keyword>
<dbReference type="Proteomes" id="UP000244089">
    <property type="component" value="Unassembled WGS sequence"/>
</dbReference>
<dbReference type="SUPFAM" id="SSF53448">
    <property type="entry name" value="Nucleotide-diphospho-sugar transferases"/>
    <property type="match status" value="1"/>
</dbReference>
<keyword evidence="3 9" id="KW-0808">Transferase</keyword>
<evidence type="ECO:0000256" key="1">
    <source>
        <dbReference type="ARBA" id="ARBA00022475"/>
    </source>
</evidence>
<proteinExistence type="predicted"/>
<keyword evidence="6" id="KW-1133">Transmembrane helix</keyword>